<organism evidence="2 3">
    <name type="scientific">Emticicia aquatica</name>
    <dbReference type="NCBI Taxonomy" id="1681835"/>
    <lineage>
        <taxon>Bacteria</taxon>
        <taxon>Pseudomonadati</taxon>
        <taxon>Bacteroidota</taxon>
        <taxon>Cytophagia</taxon>
        <taxon>Cytophagales</taxon>
        <taxon>Leadbetterellaceae</taxon>
        <taxon>Emticicia</taxon>
    </lineage>
</organism>
<evidence type="ECO:0000259" key="1">
    <source>
        <dbReference type="Pfam" id="PF19573"/>
    </source>
</evidence>
<keyword evidence="3" id="KW-1185">Reference proteome</keyword>
<sequence>MRFWSHNYSNWLMYFVVLSFSLLINPCLGQTNEIISIGVGTANYLGELSPYNTPIKAIISPAIRWNVAASFQQPITKQISLRTGFTYARLFGDDNLYETVKATNYLRNLHFRNDIKELSIDITYSFYKKKQFYRHTHRKVEYYLHAGIGVFSHNPMARDIRLSQQIKGDWVKLRELKTEGQVKEYSSLAFSFPIGLEMQYRINKLFGIGFEVKYNLSSTDYIDDVSTTFPTISNTIFTNRSAEFIAAISGKDRLTWVQNYLNNNGYTNIDAIDIASTFPSGIPPFDTAIATRQRGNPKVKDGYILTKFSLLYYLPEKIKCPKIK</sequence>
<comment type="caution">
    <text evidence="2">The sequence shown here is derived from an EMBL/GenBank/DDBJ whole genome shotgun (WGS) entry which is preliminary data.</text>
</comment>
<reference evidence="2" key="1">
    <citation type="submission" date="2021-12" db="EMBL/GenBank/DDBJ databases">
        <authorList>
            <person name="Rodrigo-Torres L."/>
            <person name="Arahal R. D."/>
            <person name="Lucena T."/>
        </authorList>
    </citation>
    <scope>NUCLEOTIDE SEQUENCE</scope>
    <source>
        <strain evidence="2">CECT 8858</strain>
    </source>
</reference>
<dbReference type="Pfam" id="PF19573">
    <property type="entry name" value="DUF6089"/>
    <property type="match status" value="1"/>
</dbReference>
<evidence type="ECO:0000313" key="3">
    <source>
        <dbReference type="Proteomes" id="UP000837932"/>
    </source>
</evidence>
<dbReference type="Proteomes" id="UP000837932">
    <property type="component" value="Unassembled WGS sequence"/>
</dbReference>
<name>A0ABN8EXF7_9BACT</name>
<protein>
    <recommendedName>
        <fullName evidence="1">DUF6089 domain-containing protein</fullName>
    </recommendedName>
</protein>
<dbReference type="RefSeq" id="WP_238808549.1">
    <property type="nucleotide sequence ID" value="NZ_CAKLPY010000005.1"/>
</dbReference>
<dbReference type="InterPro" id="IPR045743">
    <property type="entry name" value="DUF6089"/>
</dbReference>
<evidence type="ECO:0000313" key="2">
    <source>
        <dbReference type="EMBL" id="CAH0997740.1"/>
    </source>
</evidence>
<accession>A0ABN8EXF7</accession>
<proteinExistence type="predicted"/>
<dbReference type="EMBL" id="CAKLPY010000005">
    <property type="protein sequence ID" value="CAH0997740.1"/>
    <property type="molecule type" value="Genomic_DNA"/>
</dbReference>
<gene>
    <name evidence="2" type="ORF">EMA8858_03874</name>
</gene>
<feature type="domain" description="DUF6089" evidence="1">
    <location>
        <begin position="17"/>
        <end position="231"/>
    </location>
</feature>